<dbReference type="EMBL" id="NFJX01000033">
    <property type="protein sequence ID" value="OUP14164.1"/>
    <property type="molecule type" value="Genomic_DNA"/>
</dbReference>
<proteinExistence type="predicted"/>
<protein>
    <submittedName>
        <fullName evidence="1">Uncharacterized protein</fullName>
    </submittedName>
</protein>
<dbReference type="Proteomes" id="UP000195950">
    <property type="component" value="Unassembled WGS sequence"/>
</dbReference>
<evidence type="ECO:0000313" key="1">
    <source>
        <dbReference type="EMBL" id="OUP14164.1"/>
    </source>
</evidence>
<organism evidence="1 2">
    <name type="scientific">Parabacteroides distasonis</name>
    <dbReference type="NCBI Taxonomy" id="823"/>
    <lineage>
        <taxon>Bacteria</taxon>
        <taxon>Pseudomonadati</taxon>
        <taxon>Bacteroidota</taxon>
        <taxon>Bacteroidia</taxon>
        <taxon>Bacteroidales</taxon>
        <taxon>Tannerellaceae</taxon>
        <taxon>Parabacteroides</taxon>
    </lineage>
</organism>
<gene>
    <name evidence="1" type="ORF">B5F32_20365</name>
</gene>
<reference evidence="2" key="1">
    <citation type="submission" date="2017-04" db="EMBL/GenBank/DDBJ databases">
        <title>Function of individual gut microbiota members based on whole genome sequencing of pure cultures obtained from chicken caecum.</title>
        <authorList>
            <person name="Medvecky M."/>
            <person name="Cejkova D."/>
            <person name="Polansky O."/>
            <person name="Karasova D."/>
            <person name="Kubasova T."/>
            <person name="Cizek A."/>
            <person name="Rychlik I."/>
        </authorList>
    </citation>
    <scope>NUCLEOTIDE SEQUENCE [LARGE SCALE GENOMIC DNA]</scope>
    <source>
        <strain evidence="2">An199</strain>
    </source>
</reference>
<evidence type="ECO:0000313" key="2">
    <source>
        <dbReference type="Proteomes" id="UP000195950"/>
    </source>
</evidence>
<sequence>MYILINLLSIINSKGRFYYNAKFLNAQILSHQLTIINNTPKKKPLINRQYLFHVMLKKNNKRLFTLLQPFNQLISQSYCSRQRWLVPMWRKPLAIFSWQ</sequence>
<accession>A0A1Y4I1L0</accession>
<dbReference type="AlphaFoldDB" id="A0A1Y4I1L0"/>
<comment type="caution">
    <text evidence="1">The sequence shown here is derived from an EMBL/GenBank/DDBJ whole genome shotgun (WGS) entry which is preliminary data.</text>
</comment>
<name>A0A1Y4I1L0_PARDI</name>